<dbReference type="InterPro" id="IPR013708">
    <property type="entry name" value="Shikimate_DH-bd_N"/>
</dbReference>
<comment type="caution">
    <text evidence="9">The sequence shown here is derived from an EMBL/GenBank/DDBJ whole genome shotgun (WGS) entry which is preliminary data.</text>
</comment>
<proteinExistence type="predicted"/>
<dbReference type="Pfam" id="PF01488">
    <property type="entry name" value="Shikimate_DH"/>
    <property type="match status" value="1"/>
</dbReference>
<comment type="catalytic activity">
    <reaction evidence="6">
        <text>shikimate + NADP(+) = 3-dehydroshikimate + NADPH + H(+)</text>
        <dbReference type="Rhea" id="RHEA:17737"/>
        <dbReference type="ChEBI" id="CHEBI:15378"/>
        <dbReference type="ChEBI" id="CHEBI:16630"/>
        <dbReference type="ChEBI" id="CHEBI:36208"/>
        <dbReference type="ChEBI" id="CHEBI:57783"/>
        <dbReference type="ChEBI" id="CHEBI:58349"/>
        <dbReference type="EC" id="1.1.1.25"/>
    </reaction>
</comment>
<dbReference type="PANTHER" id="PTHR21089:SF1">
    <property type="entry name" value="BIFUNCTIONAL 3-DEHYDROQUINATE DEHYDRATASE_SHIKIMATE DEHYDROGENASE, CHLOROPLASTIC"/>
    <property type="match status" value="1"/>
</dbReference>
<dbReference type="InterPro" id="IPR022893">
    <property type="entry name" value="Shikimate_DH_fam"/>
</dbReference>
<organism evidence="9 10">
    <name type="scientific">Pseudogemmobacter lacusdianii</name>
    <dbReference type="NCBI Taxonomy" id="3069608"/>
    <lineage>
        <taxon>Bacteria</taxon>
        <taxon>Pseudomonadati</taxon>
        <taxon>Pseudomonadota</taxon>
        <taxon>Alphaproteobacteria</taxon>
        <taxon>Rhodobacterales</taxon>
        <taxon>Paracoccaceae</taxon>
        <taxon>Pseudogemmobacter</taxon>
    </lineage>
</organism>
<evidence type="ECO:0000256" key="3">
    <source>
        <dbReference type="ARBA" id="ARBA00022857"/>
    </source>
</evidence>
<dbReference type="Proteomes" id="UP001239680">
    <property type="component" value="Unassembled WGS sequence"/>
</dbReference>
<evidence type="ECO:0000256" key="1">
    <source>
        <dbReference type="ARBA" id="ARBA00004871"/>
    </source>
</evidence>
<dbReference type="Gene3D" id="3.40.50.720">
    <property type="entry name" value="NAD(P)-binding Rossmann-like Domain"/>
    <property type="match status" value="1"/>
</dbReference>
<gene>
    <name evidence="9" type="ORF">Q9295_16360</name>
</gene>
<feature type="domain" description="Quinate/shikimate 5-dehydrogenase/glutamyl-tRNA reductase" evidence="7">
    <location>
        <begin position="131"/>
        <end position="206"/>
    </location>
</feature>
<dbReference type="EMBL" id="JAVDBT010000019">
    <property type="protein sequence ID" value="MDQ2067948.1"/>
    <property type="molecule type" value="Genomic_DNA"/>
</dbReference>
<keyword evidence="5" id="KW-0028">Amino-acid biosynthesis</keyword>
<dbReference type="EC" id="1.1.1.25" evidence="2"/>
<dbReference type="RefSeq" id="WP_306681661.1">
    <property type="nucleotide sequence ID" value="NZ_JAVDBT010000019.1"/>
</dbReference>
<dbReference type="InterPro" id="IPR006151">
    <property type="entry name" value="Shikm_DH/Glu-tRNA_Rdtase"/>
</dbReference>
<dbReference type="Pfam" id="PF08501">
    <property type="entry name" value="Shikimate_dh_N"/>
    <property type="match status" value="1"/>
</dbReference>
<dbReference type="PANTHER" id="PTHR21089">
    <property type="entry name" value="SHIKIMATE DEHYDROGENASE"/>
    <property type="match status" value="1"/>
</dbReference>
<feature type="domain" description="Shikimate dehydrogenase substrate binding N-terminal" evidence="8">
    <location>
        <begin position="18"/>
        <end position="101"/>
    </location>
</feature>
<dbReference type="SUPFAM" id="SSF53223">
    <property type="entry name" value="Aminoacid dehydrogenase-like, N-terminal domain"/>
    <property type="match status" value="1"/>
</dbReference>
<keyword evidence="4" id="KW-0560">Oxidoreductase</keyword>
<evidence type="ECO:0000256" key="4">
    <source>
        <dbReference type="ARBA" id="ARBA00023002"/>
    </source>
</evidence>
<evidence type="ECO:0000259" key="7">
    <source>
        <dbReference type="Pfam" id="PF01488"/>
    </source>
</evidence>
<evidence type="ECO:0000256" key="5">
    <source>
        <dbReference type="ARBA" id="ARBA00023141"/>
    </source>
</evidence>
<keyword evidence="5" id="KW-0057">Aromatic amino acid biosynthesis</keyword>
<reference evidence="9 10" key="1">
    <citation type="submission" date="2023-08" db="EMBL/GenBank/DDBJ databases">
        <title>Characterization of two Paracoccaceae strains isolated from Phycosphere and proposal of Xinfangfangia lacusdiani sp. nov.</title>
        <authorList>
            <person name="Deng Y."/>
            <person name="Zhang Y.Q."/>
        </authorList>
    </citation>
    <scope>NUCLEOTIDE SEQUENCE [LARGE SCALE GENOMIC DNA]</scope>
    <source>
        <strain evidence="9 10">CPCC 101601</strain>
    </source>
</reference>
<evidence type="ECO:0000256" key="2">
    <source>
        <dbReference type="ARBA" id="ARBA00012962"/>
    </source>
</evidence>
<evidence type="ECO:0000256" key="6">
    <source>
        <dbReference type="ARBA" id="ARBA00049442"/>
    </source>
</evidence>
<evidence type="ECO:0000313" key="9">
    <source>
        <dbReference type="EMBL" id="MDQ2067948.1"/>
    </source>
</evidence>
<evidence type="ECO:0000259" key="8">
    <source>
        <dbReference type="Pfam" id="PF08501"/>
    </source>
</evidence>
<comment type="pathway">
    <text evidence="1">Metabolic intermediate biosynthesis; chorismate biosynthesis; chorismate from D-erythrose 4-phosphate and phosphoenolpyruvate: step 4/7.</text>
</comment>
<sequence>MKKVIAVQITGETDLFYIVGSPVRHFRSPGLFTAQFAAKGRDAVAAPLHVLPQDLPAALEFVRRTDNIKGLCMTIPHKIAAAALVDQRTPAAERTGSVNFIRRESDGTLTGHNIDGEGFMRGLVGTGFDPAGAKVIQIGSGGVGRAIAFSLAAAGIASLTLINRNVEKAATLAAEVEAATGVPCRALAADEAAPLAEADLVVNATSLGMGGEGGSPLALAGLRSSATVADVVISATDTPFTAEARALGCRVMQGGAMLAPQIELCEEFLYG</sequence>
<name>A0ABU0W2E0_9RHOB</name>
<dbReference type="Gene3D" id="3.40.50.10860">
    <property type="entry name" value="Leucine Dehydrogenase, chain A, domain 1"/>
    <property type="match status" value="1"/>
</dbReference>
<keyword evidence="3" id="KW-0521">NADP</keyword>
<dbReference type="InterPro" id="IPR046346">
    <property type="entry name" value="Aminoacid_DH-like_N_sf"/>
</dbReference>
<accession>A0ABU0W2E0</accession>
<dbReference type="CDD" id="cd01065">
    <property type="entry name" value="NAD_bind_Shikimate_DH"/>
    <property type="match status" value="1"/>
</dbReference>
<protein>
    <recommendedName>
        <fullName evidence="2">shikimate dehydrogenase (NADP(+))</fullName>
        <ecNumber evidence="2">1.1.1.25</ecNumber>
    </recommendedName>
</protein>
<dbReference type="SUPFAM" id="SSF51735">
    <property type="entry name" value="NAD(P)-binding Rossmann-fold domains"/>
    <property type="match status" value="1"/>
</dbReference>
<evidence type="ECO:0000313" key="10">
    <source>
        <dbReference type="Proteomes" id="UP001239680"/>
    </source>
</evidence>
<keyword evidence="10" id="KW-1185">Reference proteome</keyword>
<dbReference type="InterPro" id="IPR036291">
    <property type="entry name" value="NAD(P)-bd_dom_sf"/>
</dbReference>